<dbReference type="CDD" id="cd00009">
    <property type="entry name" value="AAA"/>
    <property type="match status" value="1"/>
</dbReference>
<dbReference type="Pfam" id="PF00072">
    <property type="entry name" value="Response_reg"/>
    <property type="match status" value="1"/>
</dbReference>
<dbReference type="AlphaFoldDB" id="A0A0H4IAM4"/>
<evidence type="ECO:0000256" key="6">
    <source>
        <dbReference type="PROSITE-ProRule" id="PRU00169"/>
    </source>
</evidence>
<protein>
    <submittedName>
        <fullName evidence="9">Fis family transcriptional regulator</fullName>
    </submittedName>
</protein>
<evidence type="ECO:0000259" key="8">
    <source>
        <dbReference type="PROSITE" id="PS50110"/>
    </source>
</evidence>
<dbReference type="SUPFAM" id="SSF46689">
    <property type="entry name" value="Homeodomain-like"/>
    <property type="match status" value="1"/>
</dbReference>
<dbReference type="InterPro" id="IPR058031">
    <property type="entry name" value="AAA_lid_NorR"/>
</dbReference>
<dbReference type="InterPro" id="IPR027417">
    <property type="entry name" value="P-loop_NTPase"/>
</dbReference>
<dbReference type="PROSITE" id="PS00675">
    <property type="entry name" value="SIGMA54_INTERACT_1"/>
    <property type="match status" value="1"/>
</dbReference>
<name>A0A0H4IAM4_9GAMM</name>
<dbReference type="GO" id="GO:0005524">
    <property type="term" value="F:ATP binding"/>
    <property type="evidence" value="ECO:0007669"/>
    <property type="project" value="UniProtKB-KW"/>
</dbReference>
<feature type="domain" description="Response regulatory" evidence="8">
    <location>
        <begin position="3"/>
        <end position="117"/>
    </location>
</feature>
<dbReference type="SMART" id="SM00382">
    <property type="entry name" value="AAA"/>
    <property type="match status" value="1"/>
</dbReference>
<dbReference type="Gene3D" id="1.10.8.60">
    <property type="match status" value="1"/>
</dbReference>
<dbReference type="PANTHER" id="PTHR32071">
    <property type="entry name" value="TRANSCRIPTIONAL REGULATORY PROTEIN"/>
    <property type="match status" value="1"/>
</dbReference>
<dbReference type="Gene3D" id="3.40.50.2300">
    <property type="match status" value="1"/>
</dbReference>
<evidence type="ECO:0000259" key="7">
    <source>
        <dbReference type="PROSITE" id="PS50045"/>
    </source>
</evidence>
<accession>A0A0H4IAM4</accession>
<evidence type="ECO:0000256" key="2">
    <source>
        <dbReference type="ARBA" id="ARBA00022840"/>
    </source>
</evidence>
<evidence type="ECO:0000256" key="1">
    <source>
        <dbReference type="ARBA" id="ARBA00022741"/>
    </source>
</evidence>
<organism evidence="9 10">
    <name type="scientific">Marinobacter psychrophilus</name>
    <dbReference type="NCBI Taxonomy" id="330734"/>
    <lineage>
        <taxon>Bacteria</taxon>
        <taxon>Pseudomonadati</taxon>
        <taxon>Pseudomonadota</taxon>
        <taxon>Gammaproteobacteria</taxon>
        <taxon>Pseudomonadales</taxon>
        <taxon>Marinobacteraceae</taxon>
        <taxon>Marinobacter</taxon>
    </lineage>
</organism>
<dbReference type="Gene3D" id="1.10.10.60">
    <property type="entry name" value="Homeodomain-like"/>
    <property type="match status" value="1"/>
</dbReference>
<keyword evidence="4" id="KW-0238">DNA-binding</keyword>
<dbReference type="SMART" id="SM00448">
    <property type="entry name" value="REC"/>
    <property type="match status" value="1"/>
</dbReference>
<dbReference type="InterPro" id="IPR001789">
    <property type="entry name" value="Sig_transdc_resp-reg_receiver"/>
</dbReference>
<dbReference type="EMBL" id="CP011494">
    <property type="protein sequence ID" value="AKO52097.1"/>
    <property type="molecule type" value="Genomic_DNA"/>
</dbReference>
<dbReference type="STRING" id="330734.ABA45_06375"/>
<feature type="modified residue" description="4-aspartylphosphate" evidence="6">
    <location>
        <position position="52"/>
    </location>
</feature>
<feature type="domain" description="Sigma-54 factor interaction" evidence="7">
    <location>
        <begin position="139"/>
        <end position="368"/>
    </location>
</feature>
<evidence type="ECO:0000256" key="3">
    <source>
        <dbReference type="ARBA" id="ARBA00023015"/>
    </source>
</evidence>
<dbReference type="PROSITE" id="PS50045">
    <property type="entry name" value="SIGMA54_INTERACT_4"/>
    <property type="match status" value="1"/>
</dbReference>
<dbReference type="InterPro" id="IPR025662">
    <property type="entry name" value="Sigma_54_int_dom_ATP-bd_1"/>
</dbReference>
<dbReference type="InterPro" id="IPR025944">
    <property type="entry name" value="Sigma_54_int_dom_CS"/>
</dbReference>
<dbReference type="GO" id="GO:0043565">
    <property type="term" value="F:sequence-specific DNA binding"/>
    <property type="evidence" value="ECO:0007669"/>
    <property type="project" value="InterPro"/>
</dbReference>
<dbReference type="Pfam" id="PF02954">
    <property type="entry name" value="HTH_8"/>
    <property type="match status" value="1"/>
</dbReference>
<keyword evidence="5" id="KW-0804">Transcription</keyword>
<dbReference type="Proteomes" id="UP000036406">
    <property type="component" value="Chromosome"/>
</dbReference>
<dbReference type="FunFam" id="3.40.50.300:FF:000006">
    <property type="entry name" value="DNA-binding transcriptional regulator NtrC"/>
    <property type="match status" value="1"/>
</dbReference>
<dbReference type="RefSeq" id="WP_048384794.1">
    <property type="nucleotide sequence ID" value="NZ_CP011494.1"/>
</dbReference>
<dbReference type="GO" id="GO:0006355">
    <property type="term" value="P:regulation of DNA-templated transcription"/>
    <property type="evidence" value="ECO:0007669"/>
    <property type="project" value="InterPro"/>
</dbReference>
<dbReference type="Gene3D" id="3.40.50.300">
    <property type="entry name" value="P-loop containing nucleotide triphosphate hydrolases"/>
    <property type="match status" value="1"/>
</dbReference>
<dbReference type="PROSITE" id="PS00676">
    <property type="entry name" value="SIGMA54_INTERACT_2"/>
    <property type="match status" value="1"/>
</dbReference>
<evidence type="ECO:0000256" key="4">
    <source>
        <dbReference type="ARBA" id="ARBA00023125"/>
    </source>
</evidence>
<keyword evidence="1" id="KW-0547">Nucleotide-binding</keyword>
<evidence type="ECO:0000313" key="9">
    <source>
        <dbReference type="EMBL" id="AKO52097.1"/>
    </source>
</evidence>
<keyword evidence="6" id="KW-0597">Phosphoprotein</keyword>
<proteinExistence type="predicted"/>
<dbReference type="SUPFAM" id="SSF52540">
    <property type="entry name" value="P-loop containing nucleoside triphosphate hydrolases"/>
    <property type="match status" value="1"/>
</dbReference>
<keyword evidence="2" id="KW-0067">ATP-binding</keyword>
<dbReference type="InterPro" id="IPR009057">
    <property type="entry name" value="Homeodomain-like_sf"/>
</dbReference>
<dbReference type="SUPFAM" id="SSF52172">
    <property type="entry name" value="CheY-like"/>
    <property type="match status" value="1"/>
</dbReference>
<dbReference type="PROSITE" id="PS50110">
    <property type="entry name" value="RESPONSE_REGULATORY"/>
    <property type="match status" value="1"/>
</dbReference>
<evidence type="ECO:0000313" key="10">
    <source>
        <dbReference type="Proteomes" id="UP000036406"/>
    </source>
</evidence>
<dbReference type="InterPro" id="IPR025943">
    <property type="entry name" value="Sigma_54_int_dom_ATP-bd_2"/>
</dbReference>
<dbReference type="KEGG" id="mpq:ABA45_06375"/>
<dbReference type="GO" id="GO:0000160">
    <property type="term" value="P:phosphorelay signal transduction system"/>
    <property type="evidence" value="ECO:0007669"/>
    <property type="project" value="InterPro"/>
</dbReference>
<sequence length="450" mass="49733">MARILIIDDDASIRQTLQAFLLEESHEAQACASVEEALRFGNSECPELILLDVRLGGMSGLDGLLVLKVQYPDCRILIMTAHHDMESTIQAMQRGADDYLHKPLDLDELEVAINHSLAMLESNSMNGGLDVPLQYTPGMVGSSPKMREIYKTIGLISSTLATVLITGESGTGKELIARAIHDAGERSSGPFVAVNCAALSENLIESEMFGHTKGAFTGAVENHPGKFTLAQGGTLFLDEIGELPLSLQAKLLRVLQEKEYSPLGSKNVLKADCRIIAATNIDLPSAIKAKQFREDLFYRLQIISIWVPSLRERPEEIPELVKYLAAKANYYLKSKVRRITPEALQCLQNYAWPGNVRELEHQIFRSVTLSQSPNLDVYSLSDELQQMSGVFKESAEDLSPEQLSLADVERAHVCQVLDTTQGHRGKACDILGVSRPRLQRMIERFNLGST</sequence>
<keyword evidence="3" id="KW-0805">Transcription regulation</keyword>
<dbReference type="InterPro" id="IPR011006">
    <property type="entry name" value="CheY-like_superfamily"/>
</dbReference>
<dbReference type="PROSITE" id="PS00688">
    <property type="entry name" value="SIGMA54_INTERACT_3"/>
    <property type="match status" value="1"/>
</dbReference>
<dbReference type="InterPro" id="IPR002197">
    <property type="entry name" value="HTH_Fis"/>
</dbReference>
<dbReference type="InterPro" id="IPR002078">
    <property type="entry name" value="Sigma_54_int"/>
</dbReference>
<dbReference type="PANTHER" id="PTHR32071:SF122">
    <property type="entry name" value="SIGMA FACTOR"/>
    <property type="match status" value="1"/>
</dbReference>
<dbReference type="Pfam" id="PF25601">
    <property type="entry name" value="AAA_lid_14"/>
    <property type="match status" value="1"/>
</dbReference>
<dbReference type="PATRIC" id="fig|330734.3.peg.1348"/>
<dbReference type="Pfam" id="PF00158">
    <property type="entry name" value="Sigma54_activat"/>
    <property type="match status" value="1"/>
</dbReference>
<reference evidence="9 10" key="1">
    <citation type="submission" date="2015-05" db="EMBL/GenBank/DDBJ databases">
        <title>Complete genome of Marinobacter psychrophilus strain 20041T isolated from sea-ice of the Canadian Basin.</title>
        <authorList>
            <person name="Song L."/>
            <person name="Ren L."/>
            <person name="Yu Y."/>
            <person name="Wang X."/>
        </authorList>
    </citation>
    <scope>NUCLEOTIDE SEQUENCE [LARGE SCALE GENOMIC DNA]</scope>
    <source>
        <strain evidence="9 10">20041</strain>
    </source>
</reference>
<dbReference type="InterPro" id="IPR003593">
    <property type="entry name" value="AAA+_ATPase"/>
</dbReference>
<gene>
    <name evidence="9" type="ORF">ABA45_06375</name>
</gene>
<evidence type="ECO:0000256" key="5">
    <source>
        <dbReference type="ARBA" id="ARBA00023163"/>
    </source>
</evidence>
<keyword evidence="10" id="KW-1185">Reference proteome</keyword>